<dbReference type="Gene3D" id="3.40.630.170">
    <property type="match status" value="1"/>
</dbReference>
<dbReference type="GeneTree" id="ENSGT00390000017837"/>
<comment type="subcellular location">
    <subcellularLocation>
        <location evidence="2">Cytoplasm</location>
        <location evidence="2">Cytosol</location>
    </subcellularLocation>
    <subcellularLocation>
        <location evidence="1">Membrane</location>
        <topology evidence="1">Peripheral membrane protein</topology>
    </subcellularLocation>
</comment>
<keyword evidence="16" id="KW-1185">Reference proteome</keyword>
<dbReference type="PANTHER" id="PTHR11377">
    <property type="entry name" value="N-MYRISTOYL TRANSFERASE"/>
    <property type="match status" value="1"/>
</dbReference>
<organism evidence="15 16">
    <name type="scientific">Gadus morhua</name>
    <name type="common">Atlantic cod</name>
    <dbReference type="NCBI Taxonomy" id="8049"/>
    <lineage>
        <taxon>Eukaryota</taxon>
        <taxon>Metazoa</taxon>
        <taxon>Chordata</taxon>
        <taxon>Craniata</taxon>
        <taxon>Vertebrata</taxon>
        <taxon>Euteleostomi</taxon>
        <taxon>Actinopterygii</taxon>
        <taxon>Neopterygii</taxon>
        <taxon>Teleostei</taxon>
        <taxon>Neoteleostei</taxon>
        <taxon>Acanthomorphata</taxon>
        <taxon>Zeiogadaria</taxon>
        <taxon>Gadariae</taxon>
        <taxon>Gadiformes</taxon>
        <taxon>Gadoidei</taxon>
        <taxon>Gadidae</taxon>
        <taxon>Gadus</taxon>
    </lineage>
</organism>
<keyword evidence="8 10" id="KW-0012">Acyltransferase</keyword>
<evidence type="ECO:0000256" key="10">
    <source>
        <dbReference type="RuleBase" id="RU000586"/>
    </source>
</evidence>
<evidence type="ECO:0000256" key="7">
    <source>
        <dbReference type="ARBA" id="ARBA00023136"/>
    </source>
</evidence>
<name>A0A8C5AZP8_GADMO</name>
<comment type="function">
    <text evidence="10">Adds a myristoyl group to the N-terminal glycine residue of certain cellular proteins.</text>
</comment>
<protein>
    <recommendedName>
        <fullName evidence="10">Glycylpeptide N-tetradecanoyltransferase</fullName>
        <ecNumber evidence="10">2.3.1.97</ecNumber>
    </recommendedName>
</protein>
<dbReference type="Pfam" id="PF01233">
    <property type="entry name" value="NMT"/>
    <property type="match status" value="1"/>
</dbReference>
<dbReference type="GO" id="GO:0004379">
    <property type="term" value="F:glycylpeptide N-tetradecanoyltransferase activity"/>
    <property type="evidence" value="ECO:0007669"/>
    <property type="project" value="UniProtKB-EC"/>
</dbReference>
<accession>A0A8C5AZP8</accession>
<keyword evidence="4" id="KW-0963">Cytoplasm</keyword>
<keyword evidence="12" id="KW-0812">Transmembrane</keyword>
<dbReference type="Pfam" id="PF02799">
    <property type="entry name" value="NMT_C"/>
    <property type="match status" value="1"/>
</dbReference>
<reference evidence="15" key="1">
    <citation type="submission" date="2025-08" db="UniProtKB">
        <authorList>
            <consortium name="Ensembl"/>
        </authorList>
    </citation>
    <scope>IDENTIFICATION</scope>
</reference>
<dbReference type="Proteomes" id="UP000694546">
    <property type="component" value="Chromosome 18"/>
</dbReference>
<evidence type="ECO:0000313" key="15">
    <source>
        <dbReference type="Ensembl" id="ENSGMOP00000039718.1"/>
    </source>
</evidence>
<dbReference type="InterPro" id="IPR022676">
    <property type="entry name" value="NMT_N"/>
</dbReference>
<sequence>MHYCTVLHCTILSYALLYCATVYYTILCTTVLCYTVLYYLMHYCTVLHYHLPLEIQRALHLFSLGQSLPRTLQEALRHTYRFWDSQPVPKLGGADGTHVGPITEPDGLVRREQYSLPPGFTWDTLDPTSLSVLEELCVLLSENYIEEDDNTLRRQFNPEYLKWVLMPPGWQAQWLCGLRVSTNQKLVGFISAAPTNLRIHDTERMVAQVNFLCVHRKLRQKRMSPVLIRELTRRVQQQGVSQAVYTAPVVLPTPLATCRFWNRPLSPRKLMDVDYPGLRLNTKLHLKLQRLPKLPKTPGLRPLTLEDIPGAMNLLHTHFLESGLSPTLLPQEAVHWLLPREDVMDSYVVEASDGTGLTDLVSFYTVSTRVLNHPVHSHLREARLLYCVTTATEPVDLVEDTLVLAKAKGLDLFSVLDVMGNSCFLEKLKFVPSKDYLHYYLYNWACPTIHPDKNYLLLQDALRHLVRYVKKIHQ</sequence>
<evidence type="ECO:0000259" key="13">
    <source>
        <dbReference type="Pfam" id="PF01233"/>
    </source>
</evidence>
<comment type="similarity">
    <text evidence="3 11">Belongs to the NMT family.</text>
</comment>
<dbReference type="EC" id="2.3.1.97" evidence="10"/>
<evidence type="ECO:0000256" key="2">
    <source>
        <dbReference type="ARBA" id="ARBA00004514"/>
    </source>
</evidence>
<dbReference type="PANTHER" id="PTHR11377:SF7">
    <property type="entry name" value="GLYCYLPEPTIDE N-TETRADECANOYLTRANSFERASE 1"/>
    <property type="match status" value="1"/>
</dbReference>
<evidence type="ECO:0000256" key="5">
    <source>
        <dbReference type="ARBA" id="ARBA00022553"/>
    </source>
</evidence>
<evidence type="ECO:0000256" key="6">
    <source>
        <dbReference type="ARBA" id="ARBA00022679"/>
    </source>
</evidence>
<feature type="transmembrane region" description="Helical" evidence="12">
    <location>
        <begin position="12"/>
        <end position="41"/>
    </location>
</feature>
<dbReference type="PIRSF" id="PIRSF015892">
    <property type="entry name" value="N-myristl_transf"/>
    <property type="match status" value="1"/>
</dbReference>
<dbReference type="InterPro" id="IPR016181">
    <property type="entry name" value="Acyl_CoA_acyltransferase"/>
</dbReference>
<dbReference type="GO" id="GO:0016020">
    <property type="term" value="C:membrane"/>
    <property type="evidence" value="ECO:0007669"/>
    <property type="project" value="UniProtKB-SubCell"/>
</dbReference>
<dbReference type="InterPro" id="IPR022677">
    <property type="entry name" value="NMT_C"/>
</dbReference>
<feature type="domain" description="Glycylpeptide N-tetradecanoyltransferase N-terminal" evidence="13">
    <location>
        <begin position="109"/>
        <end position="258"/>
    </location>
</feature>
<evidence type="ECO:0000256" key="4">
    <source>
        <dbReference type="ARBA" id="ARBA00022490"/>
    </source>
</evidence>
<evidence type="ECO:0000256" key="11">
    <source>
        <dbReference type="RuleBase" id="RU004178"/>
    </source>
</evidence>
<proteinExistence type="inferred from homology"/>
<comment type="catalytic activity">
    <reaction evidence="9 10">
        <text>N-terminal glycyl-[protein] + tetradecanoyl-CoA = N-tetradecanoylglycyl-[protein] + CoA + H(+)</text>
        <dbReference type="Rhea" id="RHEA:15521"/>
        <dbReference type="Rhea" id="RHEA-COMP:12666"/>
        <dbReference type="Rhea" id="RHEA-COMP:12667"/>
        <dbReference type="ChEBI" id="CHEBI:15378"/>
        <dbReference type="ChEBI" id="CHEBI:57287"/>
        <dbReference type="ChEBI" id="CHEBI:57385"/>
        <dbReference type="ChEBI" id="CHEBI:64723"/>
        <dbReference type="ChEBI" id="CHEBI:133050"/>
        <dbReference type="EC" id="2.3.1.97"/>
    </reaction>
</comment>
<reference evidence="15" key="2">
    <citation type="submission" date="2025-09" db="UniProtKB">
        <authorList>
            <consortium name="Ensembl"/>
        </authorList>
    </citation>
    <scope>IDENTIFICATION</scope>
</reference>
<dbReference type="InterPro" id="IPR000903">
    <property type="entry name" value="NMT"/>
</dbReference>
<evidence type="ECO:0000256" key="12">
    <source>
        <dbReference type="SAM" id="Phobius"/>
    </source>
</evidence>
<keyword evidence="12" id="KW-1133">Transmembrane helix</keyword>
<evidence type="ECO:0000256" key="8">
    <source>
        <dbReference type="ARBA" id="ARBA00023315"/>
    </source>
</evidence>
<dbReference type="FunFam" id="3.40.630.170:FF:000003">
    <property type="entry name" value="Glycylpeptide N-tetradecanoyltransferase"/>
    <property type="match status" value="1"/>
</dbReference>
<keyword evidence="7 12" id="KW-0472">Membrane</keyword>
<gene>
    <name evidence="15" type="primary">LOC115531108</name>
</gene>
<evidence type="ECO:0000313" key="16">
    <source>
        <dbReference type="Proteomes" id="UP000694546"/>
    </source>
</evidence>
<evidence type="ECO:0000256" key="9">
    <source>
        <dbReference type="ARBA" id="ARBA00048276"/>
    </source>
</evidence>
<keyword evidence="5" id="KW-0597">Phosphoprotein</keyword>
<keyword evidence="6 10" id="KW-0808">Transferase</keyword>
<dbReference type="GO" id="GO:0005829">
    <property type="term" value="C:cytosol"/>
    <property type="evidence" value="ECO:0007669"/>
    <property type="project" value="UniProtKB-SubCell"/>
</dbReference>
<evidence type="ECO:0000256" key="1">
    <source>
        <dbReference type="ARBA" id="ARBA00004170"/>
    </source>
</evidence>
<dbReference type="Ensembl" id="ENSGMOT00000066658.1">
    <property type="protein sequence ID" value="ENSGMOP00000039718.1"/>
    <property type="gene ID" value="ENSGMOG00000004599.2"/>
</dbReference>
<evidence type="ECO:0000256" key="3">
    <source>
        <dbReference type="ARBA" id="ARBA00009469"/>
    </source>
</evidence>
<feature type="domain" description="Glycylpeptide N-tetradecanoyltransferase C-terminal" evidence="14">
    <location>
        <begin position="282"/>
        <end position="451"/>
    </location>
</feature>
<dbReference type="SUPFAM" id="SSF55729">
    <property type="entry name" value="Acyl-CoA N-acyltransferases (Nat)"/>
    <property type="match status" value="2"/>
</dbReference>
<evidence type="ECO:0000259" key="14">
    <source>
        <dbReference type="Pfam" id="PF02799"/>
    </source>
</evidence>
<dbReference type="AlphaFoldDB" id="A0A8C5AZP8"/>